<organism evidence="2 3">
    <name type="scientific">Ambispora gerdemannii</name>
    <dbReference type="NCBI Taxonomy" id="144530"/>
    <lineage>
        <taxon>Eukaryota</taxon>
        <taxon>Fungi</taxon>
        <taxon>Fungi incertae sedis</taxon>
        <taxon>Mucoromycota</taxon>
        <taxon>Glomeromycotina</taxon>
        <taxon>Glomeromycetes</taxon>
        <taxon>Archaeosporales</taxon>
        <taxon>Ambisporaceae</taxon>
        <taxon>Ambispora</taxon>
    </lineage>
</organism>
<dbReference type="OrthoDB" id="2328650at2759"/>
<proteinExistence type="predicted"/>
<feature type="transmembrane region" description="Helical" evidence="1">
    <location>
        <begin position="148"/>
        <end position="175"/>
    </location>
</feature>
<reference evidence="2" key="1">
    <citation type="submission" date="2021-06" db="EMBL/GenBank/DDBJ databases">
        <authorList>
            <person name="Kallberg Y."/>
            <person name="Tangrot J."/>
            <person name="Rosling A."/>
        </authorList>
    </citation>
    <scope>NUCLEOTIDE SEQUENCE</scope>
    <source>
        <strain evidence="2">MT106</strain>
    </source>
</reference>
<keyword evidence="1" id="KW-0472">Membrane</keyword>
<comment type="caution">
    <text evidence="2">The sequence shown here is derived from an EMBL/GenBank/DDBJ whole genome shotgun (WGS) entry which is preliminary data.</text>
</comment>
<name>A0A9N9GTK0_9GLOM</name>
<evidence type="ECO:0000313" key="2">
    <source>
        <dbReference type="EMBL" id="CAG8625269.1"/>
    </source>
</evidence>
<evidence type="ECO:0000313" key="3">
    <source>
        <dbReference type="Proteomes" id="UP000789831"/>
    </source>
</evidence>
<keyword evidence="1" id="KW-1133">Transmembrane helix</keyword>
<dbReference type="EMBL" id="CAJVPL010003056">
    <property type="protein sequence ID" value="CAG8625269.1"/>
    <property type="molecule type" value="Genomic_DNA"/>
</dbReference>
<accession>A0A9N9GTK0</accession>
<dbReference type="Proteomes" id="UP000789831">
    <property type="component" value="Unassembled WGS sequence"/>
</dbReference>
<feature type="transmembrane region" description="Helical" evidence="1">
    <location>
        <begin position="117"/>
        <end position="136"/>
    </location>
</feature>
<keyword evidence="3" id="KW-1185">Reference proteome</keyword>
<keyword evidence="1" id="KW-0812">Transmembrane</keyword>
<feature type="transmembrane region" description="Helical" evidence="1">
    <location>
        <begin position="19"/>
        <end position="39"/>
    </location>
</feature>
<feature type="transmembrane region" description="Helical" evidence="1">
    <location>
        <begin position="45"/>
        <end position="69"/>
    </location>
</feature>
<evidence type="ECO:0000256" key="1">
    <source>
        <dbReference type="SAM" id="Phobius"/>
    </source>
</evidence>
<gene>
    <name evidence="2" type="ORF">AGERDE_LOCUS10255</name>
</gene>
<feature type="transmembrane region" description="Helical" evidence="1">
    <location>
        <begin position="76"/>
        <end position="97"/>
    </location>
</feature>
<sequence length="275" mass="31208">MSENEINTIDNIDVAKKGLVVAGLAISTLSSCFLLYQVLKKYTKLKLACLICNLSIVALATVHFIQFLAKSINSNVYWLAVAIENTIYTTMLVTFILEMGRKFYQNIHWNTIMFKLTLFGLLLFNILNLTSTIFFINDIIKQPRYIIWIIKMIAGMLTTMLACVYTFNPVIRLYWDSSTSKTGQINPKNAAAATWYLVLLATLSVLYLILYITALFSERAQKHLPLTTAIDTILRSTFPLILGSPPPKQFINTAKYIFINRRPLNNAIRDRGVST</sequence>
<dbReference type="AlphaFoldDB" id="A0A9N9GTK0"/>
<protein>
    <submittedName>
        <fullName evidence="2">2943_t:CDS:1</fullName>
    </submittedName>
</protein>
<feature type="transmembrane region" description="Helical" evidence="1">
    <location>
        <begin position="195"/>
        <end position="216"/>
    </location>
</feature>